<name>A0A1X3IT80_ECOLX</name>
<accession>A0A1X3IT80</accession>
<sequence length="141" mass="15734">MYGSRIELCQALENMFAPEEPLALLVWTEDSVEEVCAFNNEHPVTEEEIRGVLVRIGRMPMNEYQKNGISAASVSDLLACQRADADRRVEVPVRTLAALVNWAERELTVRESQAWAAGAETPKSISQCSEGIRLLKQLMDA</sequence>
<gene>
    <name evidence="1" type="ORF">ECXG_04214</name>
</gene>
<dbReference type="Proteomes" id="UP000193942">
    <property type="component" value="Unassembled WGS sequence"/>
</dbReference>
<evidence type="ECO:0000313" key="1">
    <source>
        <dbReference type="EMBL" id="OSK88017.1"/>
    </source>
</evidence>
<proteinExistence type="predicted"/>
<dbReference type="InterPro" id="IPR009811">
    <property type="entry name" value="DUF1380"/>
</dbReference>
<evidence type="ECO:0008006" key="3">
    <source>
        <dbReference type="Google" id="ProtNLM"/>
    </source>
</evidence>
<dbReference type="EMBL" id="ADIZ01000046">
    <property type="protein sequence ID" value="OSK88017.1"/>
    <property type="molecule type" value="Genomic_DNA"/>
</dbReference>
<dbReference type="AlphaFoldDB" id="A0A1X3IT80"/>
<reference evidence="1 2" key="1">
    <citation type="submission" date="2010-04" db="EMBL/GenBank/DDBJ databases">
        <title>The Genome Sequence of Escherichia coli TA447.</title>
        <authorList>
            <consortium name="The Broad Institute Genome Sequencing Platform"/>
            <consortium name="The Broad Institute Genome Sequencing Center for Infectious Disease"/>
            <person name="Feldgarden M."/>
            <person name="Gordon D.M."/>
            <person name="Johnson J.R."/>
            <person name="Johnston B.D."/>
            <person name="Young S."/>
            <person name="Zeng Q."/>
            <person name="Koehrsen M."/>
            <person name="Alvarado L."/>
            <person name="Berlin A.M."/>
            <person name="Borenstein D."/>
            <person name="Chapman S.B."/>
            <person name="Chen Z."/>
            <person name="Engels R."/>
            <person name="Freedman E."/>
            <person name="Gellesch M."/>
            <person name="Goldberg J."/>
            <person name="Griggs A."/>
            <person name="Gujja S."/>
            <person name="Heilman E.R."/>
            <person name="Heiman D.I."/>
            <person name="Hepburn T.A."/>
            <person name="Howarth C."/>
            <person name="Jen D."/>
            <person name="Larson L."/>
            <person name="Mehta T."/>
            <person name="Park D."/>
            <person name="Pearson M."/>
            <person name="Richards J."/>
            <person name="Roberts A."/>
            <person name="Saif S."/>
            <person name="Shea T.D."/>
            <person name="Shenoy N."/>
            <person name="Sisk P."/>
            <person name="Stolte C."/>
            <person name="Sykes S.N."/>
            <person name="Walk T."/>
            <person name="White J."/>
            <person name="Yandava C."/>
            <person name="Haas B."/>
            <person name="Henn M.R."/>
            <person name="Nusbaum C."/>
            <person name="Birren B."/>
        </authorList>
    </citation>
    <scope>NUCLEOTIDE SEQUENCE [LARGE SCALE GENOMIC DNA]</scope>
    <source>
        <strain evidence="1 2">TA447</strain>
    </source>
</reference>
<dbReference type="Pfam" id="PF07128">
    <property type="entry name" value="DUF1380"/>
    <property type="match status" value="1"/>
</dbReference>
<dbReference type="RefSeq" id="WP_085453314.1">
    <property type="nucleotide sequence ID" value="NZ_ADIZ01000046.1"/>
</dbReference>
<organism evidence="1 2">
    <name type="scientific">Escherichia coli TA447</name>
    <dbReference type="NCBI Taxonomy" id="656447"/>
    <lineage>
        <taxon>Bacteria</taxon>
        <taxon>Pseudomonadati</taxon>
        <taxon>Pseudomonadota</taxon>
        <taxon>Gammaproteobacteria</taxon>
        <taxon>Enterobacterales</taxon>
        <taxon>Enterobacteriaceae</taxon>
        <taxon>Escherichia</taxon>
    </lineage>
</organism>
<protein>
    <recommendedName>
        <fullName evidence="3">YcgB</fullName>
    </recommendedName>
</protein>
<comment type="caution">
    <text evidence="1">The sequence shown here is derived from an EMBL/GenBank/DDBJ whole genome shotgun (WGS) entry which is preliminary data.</text>
</comment>
<evidence type="ECO:0000313" key="2">
    <source>
        <dbReference type="Proteomes" id="UP000193942"/>
    </source>
</evidence>